<organism evidence="1 2">
    <name type="scientific">Vitis vinifera</name>
    <name type="common">Grape</name>
    <dbReference type="NCBI Taxonomy" id="29760"/>
    <lineage>
        <taxon>Eukaryota</taxon>
        <taxon>Viridiplantae</taxon>
        <taxon>Streptophyta</taxon>
        <taxon>Embryophyta</taxon>
        <taxon>Tracheophyta</taxon>
        <taxon>Spermatophyta</taxon>
        <taxon>Magnoliopsida</taxon>
        <taxon>eudicotyledons</taxon>
        <taxon>Gunneridae</taxon>
        <taxon>Pentapetalae</taxon>
        <taxon>rosids</taxon>
        <taxon>Vitales</taxon>
        <taxon>Vitaceae</taxon>
        <taxon>Viteae</taxon>
        <taxon>Vitis</taxon>
    </lineage>
</organism>
<dbReference type="GO" id="GO:0016787">
    <property type="term" value="F:hydrolase activity"/>
    <property type="evidence" value="ECO:0007669"/>
    <property type="project" value="UniProtKB-KW"/>
</dbReference>
<name>A0A438HBD5_VITVI</name>
<sequence>MKISTLMSKLSDKTYIVRQYIHGKLSSSWKAFGIPLVARICNSVNGSDVYNLYLKLINPFQITCEGISNNSDSSEKTVIEEVKELKDAIKSCFECRCKWHHEIWVDPDSDAELQFYLTDDKGATRASKLVMDEPVTRLPRRLNLLVFWPEKKIEQYDTHLISSLPEIFKSGFIARRPQESVSLYRCLEAFLKEEPLGPDDMWSVCTPAL</sequence>
<keyword evidence="1" id="KW-0378">Hydrolase</keyword>
<protein>
    <submittedName>
        <fullName evidence="1">Ubiquitin carboxyl-terminal hydrolase 8</fullName>
    </submittedName>
</protein>
<proteinExistence type="predicted"/>
<evidence type="ECO:0000313" key="2">
    <source>
        <dbReference type="Proteomes" id="UP000288805"/>
    </source>
</evidence>
<comment type="caution">
    <text evidence="1">The sequence shown here is derived from an EMBL/GenBank/DDBJ whole genome shotgun (WGS) entry which is preliminary data.</text>
</comment>
<dbReference type="AlphaFoldDB" id="A0A438HBD5"/>
<dbReference type="EMBL" id="QGNW01000249">
    <property type="protein sequence ID" value="RVW81772.1"/>
    <property type="molecule type" value="Genomic_DNA"/>
</dbReference>
<reference evidence="1 2" key="1">
    <citation type="journal article" date="2018" name="PLoS Genet.">
        <title>Population sequencing reveals clonal diversity and ancestral inbreeding in the grapevine cultivar Chardonnay.</title>
        <authorList>
            <person name="Roach M.J."/>
            <person name="Johnson D.L."/>
            <person name="Bohlmann J."/>
            <person name="van Vuuren H.J."/>
            <person name="Jones S.J."/>
            <person name="Pretorius I.S."/>
            <person name="Schmidt S.A."/>
            <person name="Borneman A.R."/>
        </authorList>
    </citation>
    <scope>NUCLEOTIDE SEQUENCE [LARGE SCALE GENOMIC DNA]</scope>
    <source>
        <strain evidence="2">cv. Chardonnay</strain>
        <tissue evidence="1">Leaf</tissue>
    </source>
</reference>
<accession>A0A438HBD5</accession>
<gene>
    <name evidence="1" type="primary">UBP8_4</name>
    <name evidence="1" type="ORF">CK203_049509</name>
</gene>
<evidence type="ECO:0000313" key="1">
    <source>
        <dbReference type="EMBL" id="RVW81772.1"/>
    </source>
</evidence>
<dbReference type="Proteomes" id="UP000288805">
    <property type="component" value="Unassembled WGS sequence"/>
</dbReference>